<feature type="domain" description="Transglycosylase SLT" evidence="5">
    <location>
        <begin position="499"/>
        <end position="597"/>
    </location>
</feature>
<dbReference type="InterPro" id="IPR008939">
    <property type="entry name" value="Lytic_TGlycosylase_superhlx_U"/>
</dbReference>
<dbReference type="GO" id="GO:0042597">
    <property type="term" value="C:periplasmic space"/>
    <property type="evidence" value="ECO:0007669"/>
    <property type="project" value="InterPro"/>
</dbReference>
<evidence type="ECO:0000313" key="6">
    <source>
        <dbReference type="EMBL" id="PUE53969.1"/>
    </source>
</evidence>
<dbReference type="InterPro" id="IPR023346">
    <property type="entry name" value="Lysozyme-like_dom_sf"/>
</dbReference>
<evidence type="ECO:0000256" key="3">
    <source>
        <dbReference type="SAM" id="MobiDB-lite"/>
    </source>
</evidence>
<dbReference type="AlphaFoldDB" id="A0A315EA52"/>
<dbReference type="CDD" id="cd13401">
    <property type="entry name" value="Slt70-like"/>
    <property type="match status" value="1"/>
</dbReference>
<keyword evidence="2 4" id="KW-0732">Signal</keyword>
<dbReference type="GO" id="GO:0004553">
    <property type="term" value="F:hydrolase activity, hydrolyzing O-glycosyl compounds"/>
    <property type="evidence" value="ECO:0007669"/>
    <property type="project" value="InterPro"/>
</dbReference>
<dbReference type="OrthoDB" id="92254at2"/>
<feature type="signal peptide" evidence="4">
    <location>
        <begin position="1"/>
        <end position="25"/>
    </location>
</feature>
<feature type="region of interest" description="Disordered" evidence="3">
    <location>
        <begin position="643"/>
        <end position="662"/>
    </location>
</feature>
<dbReference type="PANTHER" id="PTHR37423">
    <property type="entry name" value="SOLUBLE LYTIC MUREIN TRANSGLYCOSYLASE-RELATED"/>
    <property type="match status" value="1"/>
</dbReference>
<accession>A0A315EA52</accession>
<feature type="chain" id="PRO_5016441287" evidence="4">
    <location>
        <begin position="26"/>
        <end position="662"/>
    </location>
</feature>
<keyword evidence="7" id="KW-1185">Reference proteome</keyword>
<comment type="similarity">
    <text evidence="1">Belongs to the transglycosylase Slt family.</text>
</comment>
<name>A0A315EA52_9BURK</name>
<dbReference type="SUPFAM" id="SSF53955">
    <property type="entry name" value="Lysozyme-like"/>
    <property type="match status" value="1"/>
</dbReference>
<organism evidence="6 7">
    <name type="scientific">Limnohabitans parvus II-B4</name>
    <dbReference type="NCBI Taxonomy" id="1293052"/>
    <lineage>
        <taxon>Bacteria</taxon>
        <taxon>Pseudomonadati</taxon>
        <taxon>Pseudomonadota</taxon>
        <taxon>Betaproteobacteria</taxon>
        <taxon>Burkholderiales</taxon>
        <taxon>Comamonadaceae</taxon>
        <taxon>Limnohabitans</taxon>
    </lineage>
</organism>
<dbReference type="InterPro" id="IPR008258">
    <property type="entry name" value="Transglycosylase_SLT_dom_1"/>
</dbReference>
<dbReference type="EMBL" id="NESN01000002">
    <property type="protein sequence ID" value="PUE53969.1"/>
    <property type="molecule type" value="Genomic_DNA"/>
</dbReference>
<comment type="caution">
    <text evidence="6">The sequence shown here is derived from an EMBL/GenBank/DDBJ whole genome shotgun (WGS) entry which is preliminary data.</text>
</comment>
<dbReference type="Gene3D" id="1.10.530.10">
    <property type="match status" value="1"/>
</dbReference>
<sequence>MKFTQILTLVGALAMTGLWGPHAHAQVQSPNKADDVILEMQQAFKKGDKNRLSTLLPQTRGHVLEPLAAYWEMRTRLDSAPESEIRGFLSSYAGSYYEDRLRNDWLLQLGKRRDWATFTAEYPRYRMRDDREVRCYALATEAMNSKANVAEEAKRLWYALREADDGCTYVAEHLHSGKQINGLDLWRKARLAMDANRPRPAKAAVDIEAPRLSEQVALIHADPEQYLDKRIIAITRSRKELAVLALIRLAANQPDKAAELLEKRWSIQLSAEERNWTWGVIGKQAAWKLQDNAASYFAKVQKDSDLNDELLGWKVRAALRMGQWRQVLSATQAMSPESQKDPAWVYWRARALTATAQDNAQKLEAQSLLRSIASVRGFYEQLALEELGQSITLPERPLALTPQEKAAALINPGLQRAMYAIQMGLRPEGNREWNYSTNLHTPGGMNDRELLAAADLACQRQVWDRCINTSDRTKDAIDFDQRFPMPLREIVVRRAGDIKLDPAYVYGLIRQESRFVMDARSHVGASGLMQVMPATAKWTAKKIGMTQFTPDQITDREVNVAIGTGYLKLVLDDFEGSMPLATAAYNAGPSRSRNWRNGPVLEAAIWAENIPFQETRDYVKKVLSNTTNYAAILTRQPQSLKARLGSIGPRNSPVAEVNKDLP</sequence>
<dbReference type="Proteomes" id="UP000250790">
    <property type="component" value="Unassembled WGS sequence"/>
</dbReference>
<gene>
    <name evidence="6" type="ORF">B9Z37_05145</name>
</gene>
<proteinExistence type="inferred from homology"/>
<dbReference type="Gene3D" id="1.25.20.10">
    <property type="entry name" value="Bacterial muramidases"/>
    <property type="match status" value="1"/>
</dbReference>
<protein>
    <submittedName>
        <fullName evidence="6">Lytic transglycosylase</fullName>
    </submittedName>
</protein>
<dbReference type="SUPFAM" id="SSF48435">
    <property type="entry name" value="Bacterial muramidases"/>
    <property type="match status" value="1"/>
</dbReference>
<evidence type="ECO:0000313" key="7">
    <source>
        <dbReference type="Proteomes" id="UP000250790"/>
    </source>
</evidence>
<reference evidence="6 7" key="1">
    <citation type="submission" date="2017-04" db="EMBL/GenBank/DDBJ databases">
        <title>Unexpected and diverse lifestyles within the genus Limnohabitans.</title>
        <authorList>
            <person name="Kasalicky V."/>
            <person name="Mehrshad M."/>
            <person name="Andrei S.-A."/>
            <person name="Salcher M."/>
            <person name="Kratochvilova H."/>
            <person name="Simek K."/>
            <person name="Ghai R."/>
        </authorList>
    </citation>
    <scope>NUCLEOTIDE SEQUENCE [LARGE SCALE GENOMIC DNA]</scope>
    <source>
        <strain evidence="6 7">II-B4</strain>
    </source>
</reference>
<dbReference type="Pfam" id="PF01464">
    <property type="entry name" value="SLT"/>
    <property type="match status" value="1"/>
</dbReference>
<evidence type="ECO:0000256" key="1">
    <source>
        <dbReference type="ARBA" id="ARBA00007734"/>
    </source>
</evidence>
<evidence type="ECO:0000256" key="2">
    <source>
        <dbReference type="ARBA" id="ARBA00022729"/>
    </source>
</evidence>
<dbReference type="PANTHER" id="PTHR37423:SF5">
    <property type="entry name" value="SOLUBLE LYTIC MUREIN TRANSGLYCOSYLASE"/>
    <property type="match status" value="1"/>
</dbReference>
<dbReference type="RefSeq" id="WP_108311977.1">
    <property type="nucleotide sequence ID" value="NZ_NESN01000002.1"/>
</dbReference>
<evidence type="ECO:0000256" key="4">
    <source>
        <dbReference type="SAM" id="SignalP"/>
    </source>
</evidence>
<evidence type="ECO:0000259" key="5">
    <source>
        <dbReference type="Pfam" id="PF01464"/>
    </source>
</evidence>